<name>A0A8S3B8Z6_9BILA</name>
<accession>A0A8S3B8Z6</accession>
<dbReference type="Proteomes" id="UP000676336">
    <property type="component" value="Unassembled WGS sequence"/>
</dbReference>
<evidence type="ECO:0000313" key="2">
    <source>
        <dbReference type="Proteomes" id="UP000676336"/>
    </source>
</evidence>
<sequence length="280" mass="32295">SLQNGGQNKSDQSDRDERFIVREKIQRHCAHQSEVLQRDKEDFILFAIPIVPIDVNSLRRLAEIPNIGASLDRNERFMMREENMSQILLDEVSDHDDGVLDRAPQNVAWSKKYFCHGDESDVIADVTSDVDGCVQSRFSEDLSSSTTSVDQIRLYFDQILQGQMKIISDQEKATIQQLIVEQKRLLYKLETQMTKNLDQLQNQMSSNQKTIRQIQIAIQANTNKAIQRYLAQRSVQVAAKKVETMGIEQLRTLNLQVYSTARTFDEKEGCENIPNRQIFR</sequence>
<dbReference type="EMBL" id="CAJOBI010144376">
    <property type="protein sequence ID" value="CAF4782839.1"/>
    <property type="molecule type" value="Genomic_DNA"/>
</dbReference>
<protein>
    <submittedName>
        <fullName evidence="1">Uncharacterized protein</fullName>
    </submittedName>
</protein>
<reference evidence="1" key="1">
    <citation type="submission" date="2021-02" db="EMBL/GenBank/DDBJ databases">
        <authorList>
            <person name="Nowell W R."/>
        </authorList>
    </citation>
    <scope>NUCLEOTIDE SEQUENCE</scope>
</reference>
<proteinExistence type="predicted"/>
<dbReference type="AlphaFoldDB" id="A0A8S3B8Z6"/>
<gene>
    <name evidence="1" type="ORF">SMN809_LOCUS46421</name>
</gene>
<evidence type="ECO:0000313" key="1">
    <source>
        <dbReference type="EMBL" id="CAF4782839.1"/>
    </source>
</evidence>
<organism evidence="1 2">
    <name type="scientific">Rotaria magnacalcarata</name>
    <dbReference type="NCBI Taxonomy" id="392030"/>
    <lineage>
        <taxon>Eukaryota</taxon>
        <taxon>Metazoa</taxon>
        <taxon>Spiralia</taxon>
        <taxon>Gnathifera</taxon>
        <taxon>Rotifera</taxon>
        <taxon>Eurotatoria</taxon>
        <taxon>Bdelloidea</taxon>
        <taxon>Philodinida</taxon>
        <taxon>Philodinidae</taxon>
        <taxon>Rotaria</taxon>
    </lineage>
</organism>
<feature type="non-terminal residue" evidence="1">
    <location>
        <position position="1"/>
    </location>
</feature>
<comment type="caution">
    <text evidence="1">The sequence shown here is derived from an EMBL/GenBank/DDBJ whole genome shotgun (WGS) entry which is preliminary data.</text>
</comment>